<dbReference type="EMBL" id="CP096019">
    <property type="protein sequence ID" value="UPM41823.1"/>
    <property type="molecule type" value="Genomic_DNA"/>
</dbReference>
<dbReference type="AlphaFoldDB" id="A0A8U0A183"/>
<proteinExistence type="predicted"/>
<dbReference type="GeneID" id="71927871"/>
<evidence type="ECO:0000313" key="2">
    <source>
        <dbReference type="Proteomes" id="UP000831768"/>
    </source>
</evidence>
<protein>
    <submittedName>
        <fullName evidence="1">Uncharacterized protein</fullName>
    </submittedName>
</protein>
<accession>A0A8U0A183</accession>
<evidence type="ECO:0000313" key="1">
    <source>
        <dbReference type="EMBL" id="UPM41823.1"/>
    </source>
</evidence>
<sequence length="218" mass="25078">MTEQLKIIFEVASAAGEERLIREYISPAFSRLEQRDDAHWPMFNRYAQDPSVETGEVVLIVFGAVESIVGDERPRWIDLVDDGVLLDWQLETTGVETDTLDEQERFRYRLRTAASRMSLEFFGTFDPLPESVHELDTEGRSIGWELCLHHIINQLGYQANCGEEEIDLLFRGLVSRLYAMAIAPEYGPEFAENKIEELTTELESLPPELQRFQDAHQP</sequence>
<keyword evidence="2" id="KW-1185">Reference proteome</keyword>
<gene>
    <name evidence="1" type="ORF">MW046_07450</name>
</gene>
<name>A0A8U0A183_9EURY</name>
<organism evidence="1 2">
    <name type="scientific">Halocatena salina</name>
    <dbReference type="NCBI Taxonomy" id="2934340"/>
    <lineage>
        <taxon>Archaea</taxon>
        <taxon>Methanobacteriati</taxon>
        <taxon>Methanobacteriota</taxon>
        <taxon>Stenosarchaea group</taxon>
        <taxon>Halobacteria</taxon>
        <taxon>Halobacteriales</taxon>
        <taxon>Natronomonadaceae</taxon>
        <taxon>Halocatena</taxon>
    </lineage>
</organism>
<dbReference type="KEGG" id="haad:MW046_07450"/>
<dbReference type="Proteomes" id="UP000831768">
    <property type="component" value="Chromosome"/>
</dbReference>
<reference evidence="1" key="1">
    <citation type="submission" date="2022-04" db="EMBL/GenBank/DDBJ databases">
        <title>Halocatena sp. nov., isolated from a salt lake.</title>
        <authorList>
            <person name="Cui H.-L."/>
        </authorList>
    </citation>
    <scope>NUCLEOTIDE SEQUENCE</scope>
    <source>
        <strain evidence="1">AD-1</strain>
    </source>
</reference>
<dbReference type="RefSeq" id="WP_247992503.1">
    <property type="nucleotide sequence ID" value="NZ_CP096019.1"/>
</dbReference>